<evidence type="ECO:0008006" key="3">
    <source>
        <dbReference type="Google" id="ProtNLM"/>
    </source>
</evidence>
<reference evidence="2" key="1">
    <citation type="journal article" date="2006" name="Science">
        <title>Phytophthora genome sequences uncover evolutionary origins and mechanisms of pathogenesis.</title>
        <authorList>
            <person name="Tyler B.M."/>
            <person name="Tripathy S."/>
            <person name="Zhang X."/>
            <person name="Dehal P."/>
            <person name="Jiang R.H."/>
            <person name="Aerts A."/>
            <person name="Arredondo F.D."/>
            <person name="Baxter L."/>
            <person name="Bensasson D."/>
            <person name="Beynon J.L."/>
            <person name="Chapman J."/>
            <person name="Damasceno C.M."/>
            <person name="Dorrance A.E."/>
            <person name="Dou D."/>
            <person name="Dickerman A.W."/>
            <person name="Dubchak I.L."/>
            <person name="Garbelotto M."/>
            <person name="Gijzen M."/>
            <person name="Gordon S.G."/>
            <person name="Govers F."/>
            <person name="Grunwald N.J."/>
            <person name="Huang W."/>
            <person name="Ivors K.L."/>
            <person name="Jones R.W."/>
            <person name="Kamoun S."/>
            <person name="Krampis K."/>
            <person name="Lamour K.H."/>
            <person name="Lee M.K."/>
            <person name="McDonald W.H."/>
            <person name="Medina M."/>
            <person name="Meijer H.J."/>
            <person name="Nordberg E.K."/>
            <person name="Maclean D.J."/>
            <person name="Ospina-Giraldo M.D."/>
            <person name="Morris P.F."/>
            <person name="Phuntumart V."/>
            <person name="Putnam N.H."/>
            <person name="Rash S."/>
            <person name="Rose J.K."/>
            <person name="Sakihama Y."/>
            <person name="Salamov A.A."/>
            <person name="Savidor A."/>
            <person name="Scheuring C.F."/>
            <person name="Smith B.M."/>
            <person name="Sobral B.W."/>
            <person name="Terry A."/>
            <person name="Torto-Alalibo T.A."/>
            <person name="Win J."/>
            <person name="Xu Z."/>
            <person name="Zhang H."/>
            <person name="Grigoriev I.V."/>
            <person name="Rokhsar D.S."/>
            <person name="Boore J.L."/>
        </authorList>
    </citation>
    <scope>NUCLEOTIDE SEQUENCE [LARGE SCALE GENOMIC DNA]</scope>
    <source>
        <strain evidence="2">Pr102</strain>
    </source>
</reference>
<dbReference type="EnsemblProtists" id="Phyra86506">
    <property type="protein sequence ID" value="Phyra86506"/>
    <property type="gene ID" value="Phyra86506"/>
</dbReference>
<dbReference type="PANTHER" id="PTHR45912">
    <property type="entry name" value="CILIA- AND FLAGELLA-ASSOCIATED PROTEIN 47"/>
    <property type="match status" value="1"/>
</dbReference>
<dbReference type="Proteomes" id="UP000005238">
    <property type="component" value="Unassembled WGS sequence"/>
</dbReference>
<dbReference type="Gene3D" id="2.60.40.10">
    <property type="entry name" value="Immunoglobulins"/>
    <property type="match status" value="1"/>
</dbReference>
<name>H3H716_PHYRM</name>
<dbReference type="PANTHER" id="PTHR45912:SF3">
    <property type="entry name" value="CILIA- AND FLAGELLA-ASSOCIATED PROTEIN 47"/>
    <property type="match status" value="1"/>
</dbReference>
<keyword evidence="2" id="KW-1185">Reference proteome</keyword>
<protein>
    <recommendedName>
        <fullName evidence="3">Abnormal spindle-like microcephaly-associated protein ASH domain-containing protein</fullName>
    </recommendedName>
</protein>
<dbReference type="VEuPathDB" id="FungiDB:KRP23_3978"/>
<dbReference type="STRING" id="164328.H3H716"/>
<dbReference type="InterPro" id="IPR013783">
    <property type="entry name" value="Ig-like_fold"/>
</dbReference>
<accession>H3H716</accession>
<dbReference type="eggNOG" id="ENOG502QQ4Q">
    <property type="taxonomic scope" value="Eukaryota"/>
</dbReference>
<evidence type="ECO:0000313" key="1">
    <source>
        <dbReference type="EnsemblProtists" id="Phyra86506"/>
    </source>
</evidence>
<dbReference type="AlphaFoldDB" id="H3H716"/>
<sequence>PLVSGSYFGSITFTNEATNEYLWYTVEASVSPPEPETTLEMRAPVRGAVGVEIGLANPLDSETTFAVELRGRGLLGPSTFTLEAHQSGVYELVYSPLLVTTGDGEDGAVLFSSDAVGQFWYRLNLVADATVAQELDDMSCAVGDVCTQPLWLQNPSDQELQLQYCVTNTRNFSIKGSSTSNMTGNHTVKTPTRVLLPPFGRASVIVEYTPSSLSDFESASIVFSEKNVASDWEFTVRGRGRAPSVMKPLVVTARVNEAASTLFTFKNPFAAPLRVDVKLVAEDFEHSPGSASPPSPRGAPAPVFDMLLKKRRVLLESFGLLQVPISFLPRVSWLFTVVTSTQSSSGGIRCGEWPKHRFILVSWLS</sequence>
<dbReference type="InParanoid" id="H3H716"/>
<reference evidence="1" key="2">
    <citation type="submission" date="2015-06" db="UniProtKB">
        <authorList>
            <consortium name="EnsemblProtists"/>
        </authorList>
    </citation>
    <scope>IDENTIFICATION</scope>
    <source>
        <strain evidence="1">Pr102</strain>
    </source>
</reference>
<dbReference type="HOGENOM" id="CLU_045221_0_0_1"/>
<dbReference type="EMBL" id="DS566759">
    <property type="status" value="NOT_ANNOTATED_CDS"/>
    <property type="molecule type" value="Genomic_DNA"/>
</dbReference>
<evidence type="ECO:0000313" key="2">
    <source>
        <dbReference type="Proteomes" id="UP000005238"/>
    </source>
</evidence>
<dbReference type="VEuPathDB" id="FungiDB:KRP22_2766"/>
<organism evidence="1 2">
    <name type="scientific">Phytophthora ramorum</name>
    <name type="common">Sudden oak death agent</name>
    <dbReference type="NCBI Taxonomy" id="164328"/>
    <lineage>
        <taxon>Eukaryota</taxon>
        <taxon>Sar</taxon>
        <taxon>Stramenopiles</taxon>
        <taxon>Oomycota</taxon>
        <taxon>Peronosporomycetes</taxon>
        <taxon>Peronosporales</taxon>
        <taxon>Peronosporaceae</taxon>
        <taxon>Phytophthora</taxon>
    </lineage>
</organism>
<proteinExistence type="predicted"/>
<dbReference type="OMA" id="YDELEWR"/>